<keyword evidence="1" id="KW-0560">Oxidoreductase</keyword>
<dbReference type="Pfam" id="PF01494">
    <property type="entry name" value="FAD_binding_3"/>
    <property type="match status" value="1"/>
</dbReference>
<dbReference type="PANTHER" id="PTHR45934">
    <property type="entry name" value="FAD/NAD(P)-BINDING OXIDOREDUCTASE FAMILY PROTEIN"/>
    <property type="match status" value="1"/>
</dbReference>
<comment type="similarity">
    <text evidence="3">Belongs to the 3-hydroxybenzoate 6-hydroxylase family.</text>
</comment>
<dbReference type="PANTHER" id="PTHR45934:SF7">
    <property type="entry name" value="FAD_NAD(P)-BINDING OXIDOREDUCTASE FAMILY PROTEIN"/>
    <property type="match status" value="1"/>
</dbReference>
<dbReference type="SUPFAM" id="SSF51905">
    <property type="entry name" value="FAD/NAD(P)-binding domain"/>
    <property type="match status" value="1"/>
</dbReference>
<protein>
    <submittedName>
        <fullName evidence="6">FAD-dependent urate hydroxylase-like</fullName>
    </submittedName>
</protein>
<evidence type="ECO:0000256" key="1">
    <source>
        <dbReference type="ARBA" id="ARBA00023002"/>
    </source>
</evidence>
<keyword evidence="4" id="KW-0812">Transmembrane</keyword>
<reference evidence="6 7" key="1">
    <citation type="journal article" date="2023" name="Science">
        <title>Elucidation of the pathway for biosynthesis of saponin adjuvants from the soapbark tree.</title>
        <authorList>
            <person name="Reed J."/>
            <person name="Orme A."/>
            <person name="El-Demerdash A."/>
            <person name="Owen C."/>
            <person name="Martin L.B.B."/>
            <person name="Misra R.C."/>
            <person name="Kikuchi S."/>
            <person name="Rejzek M."/>
            <person name="Martin A.C."/>
            <person name="Harkess A."/>
            <person name="Leebens-Mack J."/>
            <person name="Louveau T."/>
            <person name="Stephenson M.J."/>
            <person name="Osbourn A."/>
        </authorList>
    </citation>
    <scope>NUCLEOTIDE SEQUENCE [LARGE SCALE GENOMIC DNA]</scope>
    <source>
        <strain evidence="6">S10</strain>
    </source>
</reference>
<keyword evidence="7" id="KW-1185">Reference proteome</keyword>
<gene>
    <name evidence="6" type="ORF">O6P43_001670</name>
</gene>
<sequence>MEMQELAEQRDIVIVGGGICGLATALALHRKGIKSLVLERSKTLRSTGAAIIVQPNGWRALDQLGVATRLRRTAITIQGGHYISLADSKKKEIPIGNGEVRCLKRTHLIETLANDLPVDTIRYECQVVSIKLDPLTCYPVLQLHNGSYLQAKLVIGCDGVNSVIANSIGLNSVKLFCTCVVRGLTNYQNGHKFKPEFVVMSKGRVQLGWMPMTDKLVYWFVTRQWTSQDLAVSKNSMLIRQSTMETMKDFPDDMMEMISTCYLNSLHLTDLKYRAPWDLLGNNFHEGTVTVAGDAMHAMGPFLAQGGSASLEDAIVLGRCLAQKMNIMNQRERSSIVKMMVEEALEEYAKERKMRIVWLSLETYLIGKMLDAKSVMVKFVIIIVMAVLFSDPIGNTRYDCGRL</sequence>
<dbReference type="AlphaFoldDB" id="A0AAD7QJB5"/>
<name>A0AAD7QJB5_QUISA</name>
<keyword evidence="4" id="KW-1133">Transmembrane helix</keyword>
<accession>A0AAD7QJB5</accession>
<proteinExistence type="inferred from homology"/>
<evidence type="ECO:0000256" key="2">
    <source>
        <dbReference type="ARBA" id="ARBA00023033"/>
    </source>
</evidence>
<dbReference type="InterPro" id="IPR036188">
    <property type="entry name" value="FAD/NAD-bd_sf"/>
</dbReference>
<evidence type="ECO:0000313" key="7">
    <source>
        <dbReference type="Proteomes" id="UP001163823"/>
    </source>
</evidence>
<dbReference type="EMBL" id="JARAOO010000001">
    <property type="protein sequence ID" value="KAJ7982560.1"/>
    <property type="molecule type" value="Genomic_DNA"/>
</dbReference>
<dbReference type="KEGG" id="qsa:O6P43_001670"/>
<dbReference type="GO" id="GO:0071949">
    <property type="term" value="F:FAD binding"/>
    <property type="evidence" value="ECO:0007669"/>
    <property type="project" value="InterPro"/>
</dbReference>
<feature type="transmembrane region" description="Helical" evidence="4">
    <location>
        <begin position="12"/>
        <end position="28"/>
    </location>
</feature>
<dbReference type="Proteomes" id="UP001163823">
    <property type="component" value="Chromosome 1"/>
</dbReference>
<evidence type="ECO:0000259" key="5">
    <source>
        <dbReference type="Pfam" id="PF01494"/>
    </source>
</evidence>
<keyword evidence="4" id="KW-0472">Membrane</keyword>
<organism evidence="6 7">
    <name type="scientific">Quillaja saponaria</name>
    <name type="common">Soap bark tree</name>
    <dbReference type="NCBI Taxonomy" id="32244"/>
    <lineage>
        <taxon>Eukaryota</taxon>
        <taxon>Viridiplantae</taxon>
        <taxon>Streptophyta</taxon>
        <taxon>Embryophyta</taxon>
        <taxon>Tracheophyta</taxon>
        <taxon>Spermatophyta</taxon>
        <taxon>Magnoliopsida</taxon>
        <taxon>eudicotyledons</taxon>
        <taxon>Gunneridae</taxon>
        <taxon>Pentapetalae</taxon>
        <taxon>rosids</taxon>
        <taxon>fabids</taxon>
        <taxon>Fabales</taxon>
        <taxon>Quillajaceae</taxon>
        <taxon>Quillaja</taxon>
    </lineage>
</organism>
<evidence type="ECO:0000256" key="4">
    <source>
        <dbReference type="SAM" id="Phobius"/>
    </source>
</evidence>
<dbReference type="PRINTS" id="PR00420">
    <property type="entry name" value="RNGMNOXGNASE"/>
</dbReference>
<dbReference type="InterPro" id="IPR044560">
    <property type="entry name" value="MOase"/>
</dbReference>
<feature type="domain" description="FAD-binding" evidence="5">
    <location>
        <begin position="11"/>
        <end position="326"/>
    </location>
</feature>
<dbReference type="Gene3D" id="3.50.50.60">
    <property type="entry name" value="FAD/NAD(P)-binding domain"/>
    <property type="match status" value="1"/>
</dbReference>
<dbReference type="GO" id="GO:0004497">
    <property type="term" value="F:monooxygenase activity"/>
    <property type="evidence" value="ECO:0007669"/>
    <property type="project" value="UniProtKB-KW"/>
</dbReference>
<comment type="caution">
    <text evidence="6">The sequence shown here is derived from an EMBL/GenBank/DDBJ whole genome shotgun (WGS) entry which is preliminary data.</text>
</comment>
<evidence type="ECO:0000313" key="6">
    <source>
        <dbReference type="EMBL" id="KAJ7982560.1"/>
    </source>
</evidence>
<keyword evidence="2" id="KW-0503">Monooxygenase</keyword>
<dbReference type="InterPro" id="IPR002938">
    <property type="entry name" value="FAD-bd"/>
</dbReference>
<evidence type="ECO:0000256" key="3">
    <source>
        <dbReference type="ARBA" id="ARBA00024018"/>
    </source>
</evidence>